<feature type="region of interest" description="Disordered" evidence="1">
    <location>
        <begin position="96"/>
        <end position="142"/>
    </location>
</feature>
<keyword evidence="3" id="KW-1185">Reference proteome</keyword>
<proteinExistence type="predicted"/>
<dbReference type="AlphaFoldDB" id="A0AAV5T1C2"/>
<gene>
    <name evidence="2" type="ORF">PENTCL1PPCAC_11204</name>
</gene>
<dbReference type="EMBL" id="BTSX01000003">
    <property type="protein sequence ID" value="GMS89029.1"/>
    <property type="molecule type" value="Genomic_DNA"/>
</dbReference>
<organism evidence="2 3">
    <name type="scientific">Pristionchus entomophagus</name>
    <dbReference type="NCBI Taxonomy" id="358040"/>
    <lineage>
        <taxon>Eukaryota</taxon>
        <taxon>Metazoa</taxon>
        <taxon>Ecdysozoa</taxon>
        <taxon>Nematoda</taxon>
        <taxon>Chromadorea</taxon>
        <taxon>Rhabditida</taxon>
        <taxon>Rhabditina</taxon>
        <taxon>Diplogasteromorpha</taxon>
        <taxon>Diplogasteroidea</taxon>
        <taxon>Neodiplogasteridae</taxon>
        <taxon>Pristionchus</taxon>
    </lineage>
</organism>
<evidence type="ECO:0000313" key="3">
    <source>
        <dbReference type="Proteomes" id="UP001432027"/>
    </source>
</evidence>
<feature type="compositionally biased region" description="Basic and acidic residues" evidence="1">
    <location>
        <begin position="112"/>
        <end position="142"/>
    </location>
</feature>
<protein>
    <submittedName>
        <fullName evidence="2">Uncharacterized protein</fullName>
    </submittedName>
</protein>
<comment type="caution">
    <text evidence="2">The sequence shown here is derived from an EMBL/GenBank/DDBJ whole genome shotgun (WGS) entry which is preliminary data.</text>
</comment>
<name>A0AAV5T1C2_9BILA</name>
<evidence type="ECO:0000313" key="2">
    <source>
        <dbReference type="EMBL" id="GMS89029.1"/>
    </source>
</evidence>
<reference evidence="2" key="1">
    <citation type="submission" date="2023-10" db="EMBL/GenBank/DDBJ databases">
        <title>Genome assembly of Pristionchus species.</title>
        <authorList>
            <person name="Yoshida K."/>
            <person name="Sommer R.J."/>
        </authorList>
    </citation>
    <scope>NUCLEOTIDE SEQUENCE</scope>
    <source>
        <strain evidence="2">RS0144</strain>
    </source>
</reference>
<dbReference type="Proteomes" id="UP001432027">
    <property type="component" value="Unassembled WGS sequence"/>
</dbReference>
<evidence type="ECO:0000256" key="1">
    <source>
        <dbReference type="SAM" id="MobiDB-lite"/>
    </source>
</evidence>
<sequence>QPTPSMSRLPPSDRPKGHIPVGDICDMINQRLRGAKVGKVSVDRIHEDPVVPEMDRDELMEFIKTHIETGDIFGILIEKNAKSPFLEYREEGGMEKKDVDRLSRSMANAGMERSEKRRGEKWREDEKRREEDKNWRSDQDEKDEKMARKLKDEVKREFPFIRHLPYLIYLLQKVVKDKGKDPLRVDSFKIHLDDLVGGSFDYSLFGLTVFAELIYHRLVIVVHDTIGKVTVRLNTIISEDKCKVELVKGYLAGQIYNYLLKKGPSSYKELYKWMDKMDSQYLHEQFPKWKEWVEDEKIIEVRAQYKSHWEVFIQKEDDVIDVNPSFIGLVASPFLDY</sequence>
<accession>A0AAV5T1C2</accession>
<feature type="non-terminal residue" evidence="2">
    <location>
        <position position="1"/>
    </location>
</feature>